<dbReference type="RefSeq" id="WP_166276505.1">
    <property type="nucleotide sequence ID" value="NZ_JTHE03000100.1"/>
</dbReference>
<evidence type="ECO:0000313" key="4">
    <source>
        <dbReference type="Proteomes" id="UP000031561"/>
    </source>
</evidence>
<sequence length="280" mass="30488">MFNSNPSRPFQPLSVGDVVSAGVRLYRTHLTQYLRLSAIAYLWIFVPVYGWAKYSEITGRIARLAFGDVIQQPESEAEVMRHTQPQLWNFLAAGLLVGCIAFGIYIVVIIALLILVGLALVLGSVSPGLARVILPIFAVVGFIALLILIIRLFSRLLIVEVPLAIEPNLDAVSAISRSWKLTQGAVGRIQWIVVVTFLITLVVNIPTQVLSALLPTEDVNPGVALLSTFLLLGVSFGGAILVMPLWQAIKAVVYYDLRARREGFGLGLRNPAGPIDPIDP</sequence>
<feature type="transmembrane region" description="Helical" evidence="1">
    <location>
        <begin position="33"/>
        <end position="52"/>
    </location>
</feature>
<dbReference type="InterPro" id="IPR057169">
    <property type="entry name" value="DUF7847"/>
</dbReference>
<dbReference type="Proteomes" id="UP000031561">
    <property type="component" value="Unassembled WGS sequence"/>
</dbReference>
<keyword evidence="1" id="KW-0472">Membrane</keyword>
<feature type="domain" description="DUF7847" evidence="2">
    <location>
        <begin position="84"/>
        <end position="256"/>
    </location>
</feature>
<reference evidence="3 4" key="1">
    <citation type="journal article" date="2015" name="Genome Announc.">
        <title>Draft Genome Sequence of Filamentous Marine Cyanobacterium Lyngbya confervoides Strain BDU141951.</title>
        <authorList>
            <person name="Chandrababunaidu M.M."/>
            <person name="Sen D."/>
            <person name="Tripathy S."/>
        </authorList>
    </citation>
    <scope>NUCLEOTIDE SEQUENCE [LARGE SCALE GENOMIC DNA]</scope>
    <source>
        <strain evidence="3 4">BDU141951</strain>
    </source>
</reference>
<gene>
    <name evidence="3" type="ORF">QQ91_0017195</name>
</gene>
<accession>A0ABD4T7K9</accession>
<comment type="caution">
    <text evidence="3">The sequence shown here is derived from an EMBL/GenBank/DDBJ whole genome shotgun (WGS) entry which is preliminary data.</text>
</comment>
<name>A0ABD4T7K9_9CYAN</name>
<evidence type="ECO:0000256" key="1">
    <source>
        <dbReference type="SAM" id="Phobius"/>
    </source>
</evidence>
<keyword evidence="4" id="KW-1185">Reference proteome</keyword>
<keyword evidence="1" id="KW-1133">Transmembrane helix</keyword>
<organism evidence="3 4">
    <name type="scientific">Lyngbya confervoides BDU141951</name>
    <dbReference type="NCBI Taxonomy" id="1574623"/>
    <lineage>
        <taxon>Bacteria</taxon>
        <taxon>Bacillati</taxon>
        <taxon>Cyanobacteriota</taxon>
        <taxon>Cyanophyceae</taxon>
        <taxon>Oscillatoriophycideae</taxon>
        <taxon>Oscillatoriales</taxon>
        <taxon>Microcoleaceae</taxon>
        <taxon>Lyngbya</taxon>
    </lineage>
</organism>
<evidence type="ECO:0000259" key="2">
    <source>
        <dbReference type="Pfam" id="PF25231"/>
    </source>
</evidence>
<dbReference type="AlphaFoldDB" id="A0ABD4T7K9"/>
<proteinExistence type="predicted"/>
<feature type="transmembrane region" description="Helical" evidence="1">
    <location>
        <begin position="185"/>
        <end position="203"/>
    </location>
</feature>
<keyword evidence="1" id="KW-0812">Transmembrane</keyword>
<dbReference type="EMBL" id="JTHE03000100">
    <property type="protein sequence ID" value="MCM1984562.1"/>
    <property type="molecule type" value="Genomic_DNA"/>
</dbReference>
<evidence type="ECO:0000313" key="3">
    <source>
        <dbReference type="EMBL" id="MCM1984562.1"/>
    </source>
</evidence>
<dbReference type="Pfam" id="PF25231">
    <property type="entry name" value="DUF7847"/>
    <property type="match status" value="1"/>
</dbReference>
<protein>
    <recommendedName>
        <fullName evidence="2">DUF7847 domain-containing protein</fullName>
    </recommendedName>
</protein>
<feature type="transmembrane region" description="Helical" evidence="1">
    <location>
        <begin position="132"/>
        <end position="153"/>
    </location>
</feature>
<feature type="transmembrane region" description="Helical" evidence="1">
    <location>
        <begin position="90"/>
        <end position="120"/>
    </location>
</feature>
<feature type="transmembrane region" description="Helical" evidence="1">
    <location>
        <begin position="223"/>
        <end position="246"/>
    </location>
</feature>